<organism evidence="8 9">
    <name type="scientific">Salinithrix halophila</name>
    <dbReference type="NCBI Taxonomy" id="1485204"/>
    <lineage>
        <taxon>Bacteria</taxon>
        <taxon>Bacillati</taxon>
        <taxon>Bacillota</taxon>
        <taxon>Bacilli</taxon>
        <taxon>Bacillales</taxon>
        <taxon>Thermoactinomycetaceae</taxon>
        <taxon>Salinithrix</taxon>
    </lineage>
</organism>
<reference evidence="9" key="1">
    <citation type="journal article" date="2019" name="Int. J. Syst. Evol. Microbiol.">
        <title>The Global Catalogue of Microorganisms (GCM) 10K type strain sequencing project: providing services to taxonomists for standard genome sequencing and annotation.</title>
        <authorList>
            <consortium name="The Broad Institute Genomics Platform"/>
            <consortium name="The Broad Institute Genome Sequencing Center for Infectious Disease"/>
            <person name="Wu L."/>
            <person name="Ma J."/>
        </authorList>
    </citation>
    <scope>NUCLEOTIDE SEQUENCE [LARGE SCALE GENOMIC DNA]</scope>
    <source>
        <strain evidence="9">IBRC-M 10813</strain>
    </source>
</reference>
<gene>
    <name evidence="8" type="ORF">ACFOUO_03000</name>
</gene>
<dbReference type="InterPro" id="IPR006367">
    <property type="entry name" value="Sirohaem_synthase_N"/>
</dbReference>
<evidence type="ECO:0000313" key="8">
    <source>
        <dbReference type="EMBL" id="MFC4075770.1"/>
    </source>
</evidence>
<protein>
    <recommendedName>
        <fullName evidence="2">precorrin-2 dehydrogenase</fullName>
        <ecNumber evidence="2">1.3.1.76</ecNumber>
    </recommendedName>
</protein>
<dbReference type="SUPFAM" id="SSF75615">
    <property type="entry name" value="Siroheme synthase middle domains-like"/>
    <property type="match status" value="1"/>
</dbReference>
<comment type="pathway">
    <text evidence="1">Porphyrin-containing compound metabolism; siroheme biosynthesis; sirohydrochlorin from precorrin-2: step 1/1.</text>
</comment>
<evidence type="ECO:0000313" key="9">
    <source>
        <dbReference type="Proteomes" id="UP001595843"/>
    </source>
</evidence>
<dbReference type="InterPro" id="IPR042518">
    <property type="entry name" value="SirC_C"/>
</dbReference>
<evidence type="ECO:0000256" key="4">
    <source>
        <dbReference type="ARBA" id="ARBA00023027"/>
    </source>
</evidence>
<dbReference type="Pfam" id="PF14824">
    <property type="entry name" value="Sirohm_synth_M"/>
    <property type="match status" value="1"/>
</dbReference>
<accession>A0ABV8JBB8</accession>
<dbReference type="EMBL" id="JBHSAP010000007">
    <property type="protein sequence ID" value="MFC4075770.1"/>
    <property type="molecule type" value="Genomic_DNA"/>
</dbReference>
<evidence type="ECO:0000256" key="3">
    <source>
        <dbReference type="ARBA" id="ARBA00023002"/>
    </source>
</evidence>
<evidence type="ECO:0000256" key="2">
    <source>
        <dbReference type="ARBA" id="ARBA00012400"/>
    </source>
</evidence>
<dbReference type="NCBIfam" id="TIGR01470">
    <property type="entry name" value="cysG_Nterm"/>
    <property type="match status" value="1"/>
</dbReference>
<dbReference type="InterPro" id="IPR036291">
    <property type="entry name" value="NAD(P)-bd_dom_sf"/>
</dbReference>
<dbReference type="InterPro" id="IPR028281">
    <property type="entry name" value="Sirohaem_synthase_central"/>
</dbReference>
<dbReference type="PANTHER" id="PTHR35330:SF1">
    <property type="entry name" value="SIROHEME BIOSYNTHESIS PROTEIN MET8"/>
    <property type="match status" value="1"/>
</dbReference>
<evidence type="ECO:0000256" key="1">
    <source>
        <dbReference type="ARBA" id="ARBA00005010"/>
    </source>
</evidence>
<dbReference type="Pfam" id="PF13241">
    <property type="entry name" value="NAD_binding_7"/>
    <property type="match status" value="1"/>
</dbReference>
<dbReference type="InterPro" id="IPR028161">
    <property type="entry name" value="Met8-like"/>
</dbReference>
<dbReference type="PANTHER" id="PTHR35330">
    <property type="entry name" value="SIROHEME BIOSYNTHESIS PROTEIN MET8"/>
    <property type="match status" value="1"/>
</dbReference>
<comment type="catalytic activity">
    <reaction evidence="6">
        <text>precorrin-2 + NAD(+) = sirohydrochlorin + NADH + 2 H(+)</text>
        <dbReference type="Rhea" id="RHEA:15613"/>
        <dbReference type="ChEBI" id="CHEBI:15378"/>
        <dbReference type="ChEBI" id="CHEBI:57540"/>
        <dbReference type="ChEBI" id="CHEBI:57945"/>
        <dbReference type="ChEBI" id="CHEBI:58351"/>
        <dbReference type="ChEBI" id="CHEBI:58827"/>
        <dbReference type="EC" id="1.3.1.76"/>
    </reaction>
</comment>
<dbReference type="Proteomes" id="UP001595843">
    <property type="component" value="Unassembled WGS sequence"/>
</dbReference>
<dbReference type="Gene3D" id="1.10.8.610">
    <property type="entry name" value="SirC, precorrin-2 dehydrogenase, C-terminal helical domain-like"/>
    <property type="match status" value="1"/>
</dbReference>
<dbReference type="SUPFAM" id="SSF51735">
    <property type="entry name" value="NAD(P)-binding Rossmann-fold domains"/>
    <property type="match status" value="1"/>
</dbReference>
<sequence length="183" mass="20506">MIDLESQPALVVGGGKVALRRVRTLLEAGAKVTLVAPEASTELIRLAGAKQIAWRKKIFASDDLGEAWVVVAATDDPEVNRFVAEAAGPRRLVNVADQPELGNFRVPVRLQRGRLIFSVSTGGASPILARKIRDDLAEQYDQSWEEKLDRLYEERRQMKASGWSQAERKERLRRLVEELITDM</sequence>
<keyword evidence="4" id="KW-0520">NAD</keyword>
<feature type="domain" description="Siroheme synthase central" evidence="7">
    <location>
        <begin position="118"/>
        <end position="138"/>
    </location>
</feature>
<dbReference type="EC" id="1.3.1.76" evidence="2"/>
<evidence type="ECO:0000259" key="7">
    <source>
        <dbReference type="Pfam" id="PF14824"/>
    </source>
</evidence>
<evidence type="ECO:0000256" key="6">
    <source>
        <dbReference type="ARBA" id="ARBA00047561"/>
    </source>
</evidence>
<keyword evidence="9" id="KW-1185">Reference proteome</keyword>
<keyword evidence="5" id="KW-0627">Porphyrin biosynthesis</keyword>
<comment type="caution">
    <text evidence="8">The sequence shown here is derived from an EMBL/GenBank/DDBJ whole genome shotgun (WGS) entry which is preliminary data.</text>
</comment>
<dbReference type="Gene3D" id="3.40.50.720">
    <property type="entry name" value="NAD(P)-binding Rossmann-like Domain"/>
    <property type="match status" value="1"/>
</dbReference>
<proteinExistence type="predicted"/>
<name>A0ABV8JBB8_9BACL</name>
<evidence type="ECO:0000256" key="5">
    <source>
        <dbReference type="ARBA" id="ARBA00023244"/>
    </source>
</evidence>
<keyword evidence="3" id="KW-0560">Oxidoreductase</keyword>